<protein>
    <submittedName>
        <fullName evidence="1">Uncharacterized protein</fullName>
    </submittedName>
</protein>
<organism evidence="1">
    <name type="scientific">Aegilops tauschii</name>
    <name type="common">Tausch's goatgrass</name>
    <name type="synonym">Aegilops squarrosa</name>
    <dbReference type="NCBI Taxonomy" id="37682"/>
    <lineage>
        <taxon>Eukaryota</taxon>
        <taxon>Viridiplantae</taxon>
        <taxon>Streptophyta</taxon>
        <taxon>Embryophyta</taxon>
        <taxon>Tracheophyta</taxon>
        <taxon>Spermatophyta</taxon>
        <taxon>Magnoliopsida</taxon>
        <taxon>Liliopsida</taxon>
        <taxon>Poales</taxon>
        <taxon>Poaceae</taxon>
        <taxon>BOP clade</taxon>
        <taxon>Pooideae</taxon>
        <taxon>Triticodae</taxon>
        <taxon>Triticeae</taxon>
        <taxon>Triticinae</taxon>
        <taxon>Aegilops</taxon>
    </lineage>
</organism>
<accession>M8BR79</accession>
<sequence length="125" mass="13974">MCSKWVSAGGNALRTCQCRLLKLDFSYKYRRTEGALLKMPVASAQGSLFDRIPGKQEGLLLRFKGLLFGALDQEHMEGALLHRAGNRNKENPVHGATNEQGWFAQGAAVFKIYHVLKCLKAYVVY</sequence>
<dbReference type="AlphaFoldDB" id="M8BR79"/>
<evidence type="ECO:0000313" key="1">
    <source>
        <dbReference type="EnsemblPlants" id="EMT24298"/>
    </source>
</evidence>
<proteinExistence type="predicted"/>
<dbReference type="EnsemblPlants" id="EMT24298">
    <property type="protein sequence ID" value="EMT24298"/>
    <property type="gene ID" value="F775_24740"/>
</dbReference>
<reference evidence="1" key="1">
    <citation type="submission" date="2015-06" db="UniProtKB">
        <authorList>
            <consortium name="EnsemblPlants"/>
        </authorList>
    </citation>
    <scope>IDENTIFICATION</scope>
</reference>
<name>M8BR79_AEGTA</name>